<dbReference type="InterPro" id="IPR029058">
    <property type="entry name" value="AB_hydrolase_fold"/>
</dbReference>
<protein>
    <submittedName>
        <fullName evidence="2">Alpha/beta hydrolase</fullName>
    </submittedName>
</protein>
<dbReference type="SUPFAM" id="SSF53474">
    <property type="entry name" value="alpha/beta-Hydrolases"/>
    <property type="match status" value="1"/>
</dbReference>
<accession>A0A5M3W4Z2</accession>
<keyword evidence="3" id="KW-1185">Reference proteome</keyword>
<evidence type="ECO:0000313" key="3">
    <source>
        <dbReference type="Proteomes" id="UP000334990"/>
    </source>
</evidence>
<feature type="domain" description="AB hydrolase-1" evidence="1">
    <location>
        <begin position="38"/>
        <end position="281"/>
    </location>
</feature>
<keyword evidence="2" id="KW-0378">Hydrolase</keyword>
<reference evidence="2 3" key="1">
    <citation type="submission" date="2019-10" db="EMBL/GenBank/DDBJ databases">
        <title>Whole genome shotgun sequence of Acrocarpospora corrugata NBRC 13972.</title>
        <authorList>
            <person name="Ichikawa N."/>
            <person name="Kimura A."/>
            <person name="Kitahashi Y."/>
            <person name="Komaki H."/>
            <person name="Oguchi A."/>
        </authorList>
    </citation>
    <scope>NUCLEOTIDE SEQUENCE [LARGE SCALE GENOMIC DNA]</scope>
    <source>
        <strain evidence="2 3">NBRC 13972</strain>
    </source>
</reference>
<dbReference type="InterPro" id="IPR050228">
    <property type="entry name" value="Carboxylesterase_BioH"/>
</dbReference>
<dbReference type="InterPro" id="IPR000073">
    <property type="entry name" value="AB_hydrolase_1"/>
</dbReference>
<gene>
    <name evidence="2" type="ORF">Acor_51680</name>
</gene>
<dbReference type="Proteomes" id="UP000334990">
    <property type="component" value="Unassembled WGS sequence"/>
</dbReference>
<name>A0A5M3W4Z2_9ACTN</name>
<dbReference type="PRINTS" id="PR00111">
    <property type="entry name" value="ABHYDROLASE"/>
</dbReference>
<dbReference type="RefSeq" id="WP_281353260.1">
    <property type="nucleotide sequence ID" value="NZ_BAAABN010000035.1"/>
</dbReference>
<dbReference type="Pfam" id="PF00561">
    <property type="entry name" value="Abhydrolase_1"/>
    <property type="match status" value="1"/>
</dbReference>
<dbReference type="AlphaFoldDB" id="A0A5M3W4Z2"/>
<dbReference type="PANTHER" id="PTHR43194">
    <property type="entry name" value="HYDROLASE ALPHA/BETA FOLD FAMILY"/>
    <property type="match status" value="1"/>
</dbReference>
<evidence type="ECO:0000313" key="2">
    <source>
        <dbReference type="EMBL" id="GES03102.1"/>
    </source>
</evidence>
<comment type="caution">
    <text evidence="2">The sequence shown here is derived from an EMBL/GenBank/DDBJ whole genome shotgun (WGS) entry which is preliminary data.</text>
</comment>
<dbReference type="EMBL" id="BLAD01000064">
    <property type="protein sequence ID" value="GES03102.1"/>
    <property type="molecule type" value="Genomic_DNA"/>
</dbReference>
<proteinExistence type="predicted"/>
<sequence>MELGFLEPVPAWPAEVIELGDLELNVRATPEGPPERAVFVHGLAGSATNWTDLMALLADDVAGYAVDLPGAGHSPAPADGDYSIHAHARAVTRLIEHLDVPVHLFGNSLGGAVAVRLAAARPELVRSLTLVSPALPDLLPRLGPARVAMSVTPVLAEWAVKRLTAVPAERRIQATLEMCYADLARVHPARLQEAIEELRRRDGLPYAAGALIASARGIVREYFKNDLWREAARIPVPTLVVHGGRDRLVDARMAIRAGRTFPNVRIVTLPKAGHVAQMEFPEVVAREARRLLAESRTSVR</sequence>
<organism evidence="2 3">
    <name type="scientific">Acrocarpospora corrugata</name>
    <dbReference type="NCBI Taxonomy" id="35763"/>
    <lineage>
        <taxon>Bacteria</taxon>
        <taxon>Bacillati</taxon>
        <taxon>Actinomycetota</taxon>
        <taxon>Actinomycetes</taxon>
        <taxon>Streptosporangiales</taxon>
        <taxon>Streptosporangiaceae</taxon>
        <taxon>Acrocarpospora</taxon>
    </lineage>
</organism>
<dbReference type="GO" id="GO:0016787">
    <property type="term" value="F:hydrolase activity"/>
    <property type="evidence" value="ECO:0007669"/>
    <property type="project" value="UniProtKB-KW"/>
</dbReference>
<evidence type="ECO:0000259" key="1">
    <source>
        <dbReference type="Pfam" id="PF00561"/>
    </source>
</evidence>
<dbReference type="PANTHER" id="PTHR43194:SF5">
    <property type="entry name" value="PIMELOYL-[ACYL-CARRIER PROTEIN] METHYL ESTER ESTERASE"/>
    <property type="match status" value="1"/>
</dbReference>
<dbReference type="Gene3D" id="3.40.50.1820">
    <property type="entry name" value="alpha/beta hydrolase"/>
    <property type="match status" value="1"/>
</dbReference>